<sequence>MSATDPNRVVLTGENPFIRLSLKDGDPNSTDASFWRIVFSPAGPGHVLYLKSELTENRWRIYSDNIAMARWLQTTVQGMLNAETADTTIPVIDADFTQAGDPRYFLTERVETDDEDIILTWYEIGDPLLIHTQPNEVPGRRYGLSTILIPSGRAQLSVNGAFALGSAWPRERDGRPFSTCALAFSESWTEPR</sequence>
<protein>
    <submittedName>
        <fullName evidence="1">Uncharacterized protein</fullName>
    </submittedName>
</protein>
<dbReference type="RefSeq" id="WP_067555066.1">
    <property type="nucleotide sequence ID" value="NZ_LPXN01000100.1"/>
</dbReference>
<evidence type="ECO:0000313" key="1">
    <source>
        <dbReference type="EMBL" id="KZD09071.1"/>
    </source>
</evidence>
<reference evidence="1 2" key="1">
    <citation type="submission" date="2015-12" db="EMBL/GenBank/DDBJ databases">
        <title>Genome sequence of Oceanibaculum pacificum MCCC 1A02656.</title>
        <authorList>
            <person name="Lu L."/>
            <person name="Lai Q."/>
            <person name="Shao Z."/>
            <person name="Qian P."/>
        </authorList>
    </citation>
    <scope>NUCLEOTIDE SEQUENCE [LARGE SCALE GENOMIC DNA]</scope>
    <source>
        <strain evidence="1 2">MCCC 1A02656</strain>
    </source>
</reference>
<gene>
    <name evidence="1" type="ORF">AUP43_07655</name>
</gene>
<dbReference type="AlphaFoldDB" id="A0A154W6J3"/>
<dbReference type="OrthoDB" id="8246481at2"/>
<evidence type="ECO:0000313" key="2">
    <source>
        <dbReference type="Proteomes" id="UP000076400"/>
    </source>
</evidence>
<comment type="caution">
    <text evidence="1">The sequence shown here is derived from an EMBL/GenBank/DDBJ whole genome shotgun (WGS) entry which is preliminary data.</text>
</comment>
<accession>A0A154W6J3</accession>
<keyword evidence="2" id="KW-1185">Reference proteome</keyword>
<organism evidence="1 2">
    <name type="scientific">Oceanibaculum pacificum</name>
    <dbReference type="NCBI Taxonomy" id="580166"/>
    <lineage>
        <taxon>Bacteria</taxon>
        <taxon>Pseudomonadati</taxon>
        <taxon>Pseudomonadota</taxon>
        <taxon>Alphaproteobacteria</taxon>
        <taxon>Rhodospirillales</taxon>
        <taxon>Oceanibaculaceae</taxon>
        <taxon>Oceanibaculum</taxon>
    </lineage>
</organism>
<name>A0A154W6J3_9PROT</name>
<dbReference type="Proteomes" id="UP000076400">
    <property type="component" value="Unassembled WGS sequence"/>
</dbReference>
<dbReference type="EMBL" id="LPXN01000100">
    <property type="protein sequence ID" value="KZD09071.1"/>
    <property type="molecule type" value="Genomic_DNA"/>
</dbReference>
<proteinExistence type="predicted"/>